<evidence type="ECO:0000313" key="9">
    <source>
        <dbReference type="RefSeq" id="XP_022763397.1"/>
    </source>
</evidence>
<accession>A0A6P6AEV1</accession>
<feature type="compositionally biased region" description="Polar residues" evidence="6">
    <location>
        <begin position="14"/>
        <end position="29"/>
    </location>
</feature>
<dbReference type="Pfam" id="PF00010">
    <property type="entry name" value="HLH"/>
    <property type="match status" value="1"/>
</dbReference>
<reference evidence="9" key="1">
    <citation type="submission" date="2025-08" db="UniProtKB">
        <authorList>
            <consortium name="RefSeq"/>
        </authorList>
    </citation>
    <scope>IDENTIFICATION</scope>
    <source>
        <tissue evidence="9">Fruit stalk</tissue>
    </source>
</reference>
<dbReference type="InterPro" id="IPR044278">
    <property type="entry name" value="BHLH95-like"/>
</dbReference>
<dbReference type="InterPro" id="IPR054502">
    <property type="entry name" value="bHLH-TF_ACT-like_plant"/>
</dbReference>
<keyword evidence="4" id="KW-0804">Transcription</keyword>
<keyword evidence="2" id="KW-0805">Transcription regulation</keyword>
<keyword evidence="3" id="KW-0238">DNA-binding</keyword>
<evidence type="ECO:0000256" key="6">
    <source>
        <dbReference type="SAM" id="MobiDB-lite"/>
    </source>
</evidence>
<name>A0A6P6AEV1_DURZI</name>
<evidence type="ECO:0000256" key="4">
    <source>
        <dbReference type="ARBA" id="ARBA00023163"/>
    </source>
</evidence>
<feature type="compositionally biased region" description="Basic and acidic residues" evidence="6">
    <location>
        <begin position="51"/>
        <end position="60"/>
    </location>
</feature>
<dbReference type="CDD" id="cd11393">
    <property type="entry name" value="bHLH_AtbHLH_like"/>
    <property type="match status" value="1"/>
</dbReference>
<dbReference type="GO" id="GO:0003700">
    <property type="term" value="F:DNA-binding transcription factor activity"/>
    <property type="evidence" value="ECO:0007669"/>
    <property type="project" value="InterPro"/>
</dbReference>
<evidence type="ECO:0000256" key="2">
    <source>
        <dbReference type="ARBA" id="ARBA00023015"/>
    </source>
</evidence>
<dbReference type="KEGG" id="dzi:111308950"/>
<dbReference type="Proteomes" id="UP000515121">
    <property type="component" value="Unplaced"/>
</dbReference>
<organism evidence="8 9">
    <name type="scientific">Durio zibethinus</name>
    <name type="common">Durian</name>
    <dbReference type="NCBI Taxonomy" id="66656"/>
    <lineage>
        <taxon>Eukaryota</taxon>
        <taxon>Viridiplantae</taxon>
        <taxon>Streptophyta</taxon>
        <taxon>Embryophyta</taxon>
        <taxon>Tracheophyta</taxon>
        <taxon>Spermatophyta</taxon>
        <taxon>Magnoliopsida</taxon>
        <taxon>eudicotyledons</taxon>
        <taxon>Gunneridae</taxon>
        <taxon>Pentapetalae</taxon>
        <taxon>rosids</taxon>
        <taxon>malvids</taxon>
        <taxon>Malvales</taxon>
        <taxon>Malvaceae</taxon>
        <taxon>Helicteroideae</taxon>
        <taxon>Durio</taxon>
    </lineage>
</organism>
<keyword evidence="5" id="KW-0539">Nucleus</keyword>
<evidence type="ECO:0000256" key="1">
    <source>
        <dbReference type="ARBA" id="ARBA00004123"/>
    </source>
</evidence>
<dbReference type="Gene3D" id="4.10.280.10">
    <property type="entry name" value="Helix-loop-helix DNA-binding domain"/>
    <property type="match status" value="1"/>
</dbReference>
<dbReference type="OrthoDB" id="690068at2759"/>
<evidence type="ECO:0000256" key="3">
    <source>
        <dbReference type="ARBA" id="ARBA00023125"/>
    </source>
</evidence>
<dbReference type="PANTHER" id="PTHR46772">
    <property type="entry name" value="BHLH DOMAIN-CONTAINING PROTEIN"/>
    <property type="match status" value="1"/>
</dbReference>
<dbReference type="GO" id="GO:0009960">
    <property type="term" value="P:endosperm development"/>
    <property type="evidence" value="ECO:0007669"/>
    <property type="project" value="InterPro"/>
</dbReference>
<sequence>MSEEGGHESFLLLENQSWALSNSDNNSTGTGAGSDEKSGKNQQEQETLQDETEKNNKRELGGGGEKNGKGGGGGGESDDHEMHIWTERERRKKMRNMFSNLHALLPQLPPKADKSTIVDEAVNYIETLQQTLQKLRKQKLERLQGSNHVGYEPSSMMNNQKQAFDLCREAFLADQVSSSDPTIFSNSLLVSQFPVLFQTWTSSNVVLNLCGNEAQISVCSPKKPGLFTTICYILEKHKIEVISAHVSSDSNQSMFMIQAHASGASNQLSAAFQVEEMFKQAAAEIMCCVSS</sequence>
<comment type="subcellular location">
    <subcellularLocation>
        <location evidence="1">Nucleus</location>
    </subcellularLocation>
</comment>
<dbReference type="SMART" id="SM00353">
    <property type="entry name" value="HLH"/>
    <property type="match status" value="1"/>
</dbReference>
<dbReference type="InterPro" id="IPR045865">
    <property type="entry name" value="ACT-like_dom_sf"/>
</dbReference>
<dbReference type="SUPFAM" id="SSF47459">
    <property type="entry name" value="HLH, helix-loop-helix DNA-binding domain"/>
    <property type="match status" value="1"/>
</dbReference>
<protein>
    <submittedName>
        <fullName evidence="9">Transcription factor bHLH95-like</fullName>
    </submittedName>
</protein>
<dbReference type="GeneID" id="111308950"/>
<proteinExistence type="predicted"/>
<feature type="region of interest" description="Disordered" evidence="6">
    <location>
        <begin position="1"/>
        <end position="82"/>
    </location>
</feature>
<gene>
    <name evidence="9" type="primary">LOC111308950</name>
</gene>
<evidence type="ECO:0000256" key="5">
    <source>
        <dbReference type="ARBA" id="ARBA00023242"/>
    </source>
</evidence>
<dbReference type="InterPro" id="IPR036638">
    <property type="entry name" value="HLH_DNA-bd_sf"/>
</dbReference>
<dbReference type="GO" id="GO:0003677">
    <property type="term" value="F:DNA binding"/>
    <property type="evidence" value="ECO:0007669"/>
    <property type="project" value="UniProtKB-KW"/>
</dbReference>
<dbReference type="PANTHER" id="PTHR46772:SF8">
    <property type="entry name" value="TRANSCRIPTION FACTOR BHLH95"/>
    <property type="match status" value="1"/>
</dbReference>
<dbReference type="Pfam" id="PF22754">
    <property type="entry name" value="bHLH-TF_ACT-like_plant"/>
    <property type="match status" value="1"/>
</dbReference>
<dbReference type="GO" id="GO:0046983">
    <property type="term" value="F:protein dimerization activity"/>
    <property type="evidence" value="ECO:0007669"/>
    <property type="project" value="InterPro"/>
</dbReference>
<dbReference type="InterPro" id="IPR045239">
    <property type="entry name" value="bHLH95_bHLH"/>
</dbReference>
<feature type="compositionally biased region" description="Gly residues" evidence="6">
    <location>
        <begin position="61"/>
        <end position="75"/>
    </location>
</feature>
<keyword evidence="8" id="KW-1185">Reference proteome</keyword>
<dbReference type="SUPFAM" id="SSF55021">
    <property type="entry name" value="ACT-like"/>
    <property type="match status" value="1"/>
</dbReference>
<dbReference type="InterPro" id="IPR011598">
    <property type="entry name" value="bHLH_dom"/>
</dbReference>
<dbReference type="RefSeq" id="XP_022763397.1">
    <property type="nucleotide sequence ID" value="XM_022907662.1"/>
</dbReference>
<dbReference type="PROSITE" id="PS50888">
    <property type="entry name" value="BHLH"/>
    <property type="match status" value="1"/>
</dbReference>
<dbReference type="CDD" id="cd04873">
    <property type="entry name" value="ACT_UUR-ACR-like"/>
    <property type="match status" value="1"/>
</dbReference>
<evidence type="ECO:0000259" key="7">
    <source>
        <dbReference type="PROSITE" id="PS50888"/>
    </source>
</evidence>
<dbReference type="GO" id="GO:0005634">
    <property type="term" value="C:nucleus"/>
    <property type="evidence" value="ECO:0007669"/>
    <property type="project" value="UniProtKB-SubCell"/>
</dbReference>
<feature type="domain" description="BHLH" evidence="7">
    <location>
        <begin position="78"/>
        <end position="128"/>
    </location>
</feature>
<evidence type="ECO:0000313" key="8">
    <source>
        <dbReference type="Proteomes" id="UP000515121"/>
    </source>
</evidence>
<dbReference type="AlphaFoldDB" id="A0A6P6AEV1"/>